<organism evidence="2 3">
    <name type="scientific">Forsythia ovata</name>
    <dbReference type="NCBI Taxonomy" id="205694"/>
    <lineage>
        <taxon>Eukaryota</taxon>
        <taxon>Viridiplantae</taxon>
        <taxon>Streptophyta</taxon>
        <taxon>Embryophyta</taxon>
        <taxon>Tracheophyta</taxon>
        <taxon>Spermatophyta</taxon>
        <taxon>Magnoliopsida</taxon>
        <taxon>eudicotyledons</taxon>
        <taxon>Gunneridae</taxon>
        <taxon>Pentapetalae</taxon>
        <taxon>asterids</taxon>
        <taxon>lamiids</taxon>
        <taxon>Lamiales</taxon>
        <taxon>Oleaceae</taxon>
        <taxon>Forsythieae</taxon>
        <taxon>Forsythia</taxon>
    </lineage>
</organism>
<dbReference type="EMBL" id="JBFOLJ010000005">
    <property type="protein sequence ID" value="KAL2537857.1"/>
    <property type="molecule type" value="Genomic_DNA"/>
</dbReference>
<feature type="region of interest" description="Disordered" evidence="1">
    <location>
        <begin position="1"/>
        <end position="25"/>
    </location>
</feature>
<accession>A0ABD1VKJ1</accession>
<evidence type="ECO:0000313" key="2">
    <source>
        <dbReference type="EMBL" id="KAL2537857.1"/>
    </source>
</evidence>
<feature type="compositionally biased region" description="Polar residues" evidence="1">
    <location>
        <begin position="66"/>
        <end position="87"/>
    </location>
</feature>
<protein>
    <submittedName>
        <fullName evidence="2">Uncharacterized protein</fullName>
    </submittedName>
</protein>
<feature type="region of interest" description="Disordered" evidence="1">
    <location>
        <begin position="43"/>
        <end position="87"/>
    </location>
</feature>
<reference evidence="3" key="1">
    <citation type="submission" date="2024-07" db="EMBL/GenBank/DDBJ databases">
        <title>Two chromosome-level genome assemblies of Korean endemic species Abeliophyllum distichum and Forsythia ovata (Oleaceae).</title>
        <authorList>
            <person name="Jang H."/>
        </authorList>
    </citation>
    <scope>NUCLEOTIDE SEQUENCE [LARGE SCALE GENOMIC DNA]</scope>
</reference>
<feature type="compositionally biased region" description="Low complexity" evidence="1">
    <location>
        <begin position="46"/>
        <end position="55"/>
    </location>
</feature>
<evidence type="ECO:0000256" key="1">
    <source>
        <dbReference type="SAM" id="MobiDB-lite"/>
    </source>
</evidence>
<dbReference type="Proteomes" id="UP001604277">
    <property type="component" value="Unassembled WGS sequence"/>
</dbReference>
<dbReference type="AlphaFoldDB" id="A0ABD1VKJ1"/>
<comment type="caution">
    <text evidence="2">The sequence shown here is derived from an EMBL/GenBank/DDBJ whole genome shotgun (WGS) entry which is preliminary data.</text>
</comment>
<sequence>MVPSTVDPDAAGFGEKKNKAPKRQVRISAWKLAKLDSNKAKKAAAKARASSSVLLPVDNNRLPDSELSSSDNASVRSSMSTETRGNKNFRNELKLSFSRNFHALSQGSRDEYETRTQSVSSFSSPNHVHESVTLSPIHVHESVTLSPIHQAHGLSHFVTASSAPLGMVSDRSITSRTDFPSNNPPVMHTLSGFDEKIMPKDSTTDDGLV</sequence>
<name>A0ABD1VKJ1_9LAMI</name>
<keyword evidence="3" id="KW-1185">Reference proteome</keyword>
<gene>
    <name evidence="2" type="ORF">Fot_19248</name>
</gene>
<proteinExistence type="predicted"/>
<evidence type="ECO:0000313" key="3">
    <source>
        <dbReference type="Proteomes" id="UP001604277"/>
    </source>
</evidence>